<feature type="domain" description="POTRA" evidence="8">
    <location>
        <begin position="345"/>
        <end position="419"/>
    </location>
</feature>
<evidence type="ECO:0000256" key="5">
    <source>
        <dbReference type="ARBA" id="ARBA00022737"/>
    </source>
</evidence>
<dbReference type="GO" id="GO:0051205">
    <property type="term" value="P:protein insertion into membrane"/>
    <property type="evidence" value="ECO:0007669"/>
    <property type="project" value="TreeGrafter"/>
</dbReference>
<feature type="domain" description="POTRA" evidence="8">
    <location>
        <begin position="90"/>
        <end position="170"/>
    </location>
</feature>
<dbReference type="GO" id="GO:1990063">
    <property type="term" value="C:Bam protein complex"/>
    <property type="evidence" value="ECO:0007669"/>
    <property type="project" value="TreeGrafter"/>
</dbReference>
<dbReference type="InterPro" id="IPR034746">
    <property type="entry name" value="POTRA"/>
</dbReference>
<evidence type="ECO:0000256" key="4">
    <source>
        <dbReference type="ARBA" id="ARBA00022729"/>
    </source>
</evidence>
<dbReference type="Pfam" id="PF07244">
    <property type="entry name" value="POTRA"/>
    <property type="match status" value="4"/>
</dbReference>
<proteinExistence type="inferred from homology"/>
<evidence type="ECO:0000256" key="7">
    <source>
        <dbReference type="ARBA" id="ARBA00023237"/>
    </source>
</evidence>
<evidence type="ECO:0000256" key="3">
    <source>
        <dbReference type="ARBA" id="ARBA00022692"/>
    </source>
</evidence>
<organism evidence="9">
    <name type="scientific">marine sediment metagenome</name>
    <dbReference type="NCBI Taxonomy" id="412755"/>
    <lineage>
        <taxon>unclassified sequences</taxon>
        <taxon>metagenomes</taxon>
        <taxon>ecological metagenomes</taxon>
    </lineage>
</organism>
<accession>A0A0F9SBP9</accession>
<evidence type="ECO:0000256" key="1">
    <source>
        <dbReference type="ARBA" id="ARBA00004370"/>
    </source>
</evidence>
<keyword evidence="4" id="KW-0732">Signal</keyword>
<evidence type="ECO:0000256" key="2">
    <source>
        <dbReference type="ARBA" id="ARBA00022452"/>
    </source>
</evidence>
<dbReference type="FunFam" id="3.10.20.310:FF:000002">
    <property type="entry name" value="Outer membrane protein assembly factor BamA"/>
    <property type="match status" value="1"/>
</dbReference>
<dbReference type="PANTHER" id="PTHR12815">
    <property type="entry name" value="SORTING AND ASSEMBLY MACHINERY SAMM50 PROTEIN FAMILY MEMBER"/>
    <property type="match status" value="1"/>
</dbReference>
<keyword evidence="6" id="KW-0472">Membrane</keyword>
<feature type="domain" description="POTRA" evidence="8">
    <location>
        <begin position="264"/>
        <end position="342"/>
    </location>
</feature>
<feature type="domain" description="POTRA" evidence="8">
    <location>
        <begin position="22"/>
        <end position="89"/>
    </location>
</feature>
<evidence type="ECO:0000259" key="8">
    <source>
        <dbReference type="PROSITE" id="PS51779"/>
    </source>
</evidence>
<dbReference type="Pfam" id="PF01103">
    <property type="entry name" value="Omp85"/>
    <property type="match status" value="1"/>
</dbReference>
<comment type="subcellular location">
    <subcellularLocation>
        <location evidence="1">Membrane</location>
    </subcellularLocation>
</comment>
<dbReference type="InterPro" id="IPR010827">
    <property type="entry name" value="BamA/TamA_POTRA"/>
</dbReference>
<dbReference type="AlphaFoldDB" id="A0A0F9SBP9"/>
<reference evidence="9" key="1">
    <citation type="journal article" date="2015" name="Nature">
        <title>Complex archaea that bridge the gap between prokaryotes and eukaryotes.</title>
        <authorList>
            <person name="Spang A."/>
            <person name="Saw J.H."/>
            <person name="Jorgensen S.L."/>
            <person name="Zaremba-Niedzwiedzka K."/>
            <person name="Martijn J."/>
            <person name="Lind A.E."/>
            <person name="van Eijk R."/>
            <person name="Schleper C."/>
            <person name="Guy L."/>
            <person name="Ettema T.J."/>
        </authorList>
    </citation>
    <scope>NUCLEOTIDE SEQUENCE</scope>
</reference>
<protein>
    <recommendedName>
        <fullName evidence="8">POTRA domain-containing protein</fullName>
    </recommendedName>
</protein>
<dbReference type="PROSITE" id="PS51779">
    <property type="entry name" value="POTRA"/>
    <property type="match status" value="5"/>
</dbReference>
<dbReference type="PANTHER" id="PTHR12815:SF23">
    <property type="entry name" value="OUTER MEMBRANE PROTEIN ASSEMBLY FACTOR BAMA"/>
    <property type="match status" value="1"/>
</dbReference>
<name>A0A0F9SBP9_9ZZZZ</name>
<keyword evidence="3" id="KW-0812">Transmembrane</keyword>
<evidence type="ECO:0000256" key="6">
    <source>
        <dbReference type="ARBA" id="ARBA00023136"/>
    </source>
</evidence>
<keyword evidence="7" id="KW-0998">Cell outer membrane</keyword>
<gene>
    <name evidence="9" type="ORF">LCGC14_0472980</name>
</gene>
<dbReference type="HAMAP" id="MF_01430">
    <property type="entry name" value="OM_assembly_BamA"/>
    <property type="match status" value="1"/>
</dbReference>
<evidence type="ECO:0000313" key="9">
    <source>
        <dbReference type="EMBL" id="KKN66275.1"/>
    </source>
</evidence>
<dbReference type="Gene3D" id="3.10.20.310">
    <property type="entry name" value="membrane protein fhac"/>
    <property type="match status" value="5"/>
</dbReference>
<dbReference type="NCBIfam" id="TIGR03303">
    <property type="entry name" value="OM_YaeT"/>
    <property type="match status" value="1"/>
</dbReference>
<keyword evidence="5" id="KW-0677">Repeat</keyword>
<sequence>MTKILQIIALLLLTNIALADSFVIKDIRVEGLQRISAGTVFNFLTVKVGDEMTDKDAKSIIRALFKSKYFNDVQVEQQDGVLVIKVSERPAISSIEFVGNKDLDSKELLKSLSQIGFSEGQVYEKAMLERVELELERQYFSRGKYGVTINSEVTPLSRNRVAVRITMAEGVIATIGGINIVGNNAYDDDELLEGFESTTGSWLSVFTSDNQYSRQKLSADLETLRSFYLDRGYVDFTVESTQVTITDDKKQMFITINIAEGDRYKIKEVRLAGDLIVPEKELFDLVTIRKDAVFSRKAITKTTEALTARLGDDGYAFANVNAVPSIDRDNNEVSLTFFVDPGRRAYVRRINIAGNSKTRDVVLRREMRQQESSWISTKDVNQSRARIQRLGYFEDVNVETNPVAGTADQVDLDYNVTEMASGSLSAGIGFSQSDGIIFNANVTQKNFLGSGKHINFGFNNSSINTVYSFGYTDPFVTVDGISQGFNAFYRKTDTTEANLARYNTDVYGGDINFGIPISESNRIRLALGYENTTIKLPNDNRIQRYQDFIDKEGSQFDTWSLTLGWSNDTRDNATLPTSGMNQSLSAEVSIPVGSLQYYKLRYKNDWYHPISDSLTLALGGNLGYADGYGDTEELPFFQNFYAGGMRSVRGYQSNTLGIKENREALGGNFLVTGGAEIIFPVPFMKKTLKSFRLSAFTDFGNVYDVSQDFDAGLLRYSAGLSAIWISPFGAMSFSVAQPFNEQEGDTTEAFQFSLGSTF</sequence>
<keyword evidence="2" id="KW-1134">Transmembrane beta strand</keyword>
<feature type="domain" description="POTRA" evidence="8">
    <location>
        <begin position="173"/>
        <end position="261"/>
    </location>
</feature>
<dbReference type="EMBL" id="LAZR01000505">
    <property type="protein sequence ID" value="KKN66275.1"/>
    <property type="molecule type" value="Genomic_DNA"/>
</dbReference>
<comment type="caution">
    <text evidence="9">The sequence shown here is derived from an EMBL/GenBank/DDBJ whole genome shotgun (WGS) entry which is preliminary data.</text>
</comment>
<dbReference type="InterPro" id="IPR039910">
    <property type="entry name" value="D15-like"/>
</dbReference>
<dbReference type="Gene3D" id="2.40.160.50">
    <property type="entry name" value="membrane protein fhac: a member of the omp85/tpsb transporter family"/>
    <property type="match status" value="1"/>
</dbReference>
<dbReference type="PIRSF" id="PIRSF006076">
    <property type="entry name" value="OM_assembly_OMP85"/>
    <property type="match status" value="1"/>
</dbReference>
<dbReference type="GO" id="GO:0043165">
    <property type="term" value="P:Gram-negative-bacterium-type cell outer membrane assembly"/>
    <property type="evidence" value="ECO:0007669"/>
    <property type="project" value="TreeGrafter"/>
</dbReference>
<dbReference type="InterPro" id="IPR023707">
    <property type="entry name" value="OM_assembly_BamA"/>
</dbReference>
<dbReference type="InterPro" id="IPR000184">
    <property type="entry name" value="Bac_surfAg_D15"/>
</dbReference>